<evidence type="ECO:0000313" key="4">
    <source>
        <dbReference type="EMBL" id="MDP1027697.1"/>
    </source>
</evidence>
<protein>
    <submittedName>
        <fullName evidence="4">NUDIX domain-containing protein</fullName>
    </submittedName>
</protein>
<dbReference type="Pfam" id="PF00293">
    <property type="entry name" value="NUDIX"/>
    <property type="match status" value="1"/>
</dbReference>
<comment type="caution">
    <text evidence="4">The sequence shown here is derived from an EMBL/GenBank/DDBJ whole genome shotgun (WGS) entry which is preliminary data.</text>
</comment>
<name>A0ABT9ELK0_9SPHN</name>
<dbReference type="RefSeq" id="WP_305173410.1">
    <property type="nucleotide sequence ID" value="NZ_JAUUDS010000005.1"/>
</dbReference>
<dbReference type="InterPro" id="IPR015797">
    <property type="entry name" value="NUDIX_hydrolase-like_dom_sf"/>
</dbReference>
<accession>A0ABT9ELK0</accession>
<dbReference type="PANTHER" id="PTHR43046">
    <property type="entry name" value="GDP-MANNOSE MANNOSYL HYDROLASE"/>
    <property type="match status" value="1"/>
</dbReference>
<dbReference type="PROSITE" id="PS51462">
    <property type="entry name" value="NUDIX"/>
    <property type="match status" value="1"/>
</dbReference>
<evidence type="ECO:0000256" key="1">
    <source>
        <dbReference type="ARBA" id="ARBA00001946"/>
    </source>
</evidence>
<gene>
    <name evidence="4" type="ORF">Q5H91_10770</name>
</gene>
<evidence type="ECO:0000256" key="2">
    <source>
        <dbReference type="ARBA" id="ARBA00022801"/>
    </source>
</evidence>
<evidence type="ECO:0000313" key="5">
    <source>
        <dbReference type="Proteomes" id="UP001230685"/>
    </source>
</evidence>
<dbReference type="InterPro" id="IPR020084">
    <property type="entry name" value="NUDIX_hydrolase_CS"/>
</dbReference>
<proteinExistence type="predicted"/>
<keyword evidence="2" id="KW-0378">Hydrolase</keyword>
<sequence>MADVVGAMLVRNGEILLGLRAAHKSFAGDWDIIGGHIESGETAWSALRRELIEEIGVECVAGDHLGTLNIGSDPSVLHVYSVSSWEGEASLRNDEHTEIRWFRLDDAERLPNLATPLYRAMFASLCCRS</sequence>
<comment type="cofactor">
    <cofactor evidence="1">
        <name>Mg(2+)</name>
        <dbReference type="ChEBI" id="CHEBI:18420"/>
    </cofactor>
</comment>
<dbReference type="Proteomes" id="UP001230685">
    <property type="component" value="Unassembled WGS sequence"/>
</dbReference>
<dbReference type="PANTHER" id="PTHR43046:SF14">
    <property type="entry name" value="MUTT_NUDIX FAMILY PROTEIN"/>
    <property type="match status" value="1"/>
</dbReference>
<feature type="domain" description="Nudix hydrolase" evidence="3">
    <location>
        <begin position="1"/>
        <end position="123"/>
    </location>
</feature>
<dbReference type="SUPFAM" id="SSF55811">
    <property type="entry name" value="Nudix"/>
    <property type="match status" value="1"/>
</dbReference>
<dbReference type="InterPro" id="IPR000086">
    <property type="entry name" value="NUDIX_hydrolase_dom"/>
</dbReference>
<keyword evidence="5" id="KW-1185">Reference proteome</keyword>
<organism evidence="4 5">
    <name type="scientific">Sphingomonas aurea</name>
    <dbReference type="NCBI Taxonomy" id="3063994"/>
    <lineage>
        <taxon>Bacteria</taxon>
        <taxon>Pseudomonadati</taxon>
        <taxon>Pseudomonadota</taxon>
        <taxon>Alphaproteobacteria</taxon>
        <taxon>Sphingomonadales</taxon>
        <taxon>Sphingomonadaceae</taxon>
        <taxon>Sphingomonas</taxon>
    </lineage>
</organism>
<reference evidence="4 5" key="1">
    <citation type="submission" date="2023-07" db="EMBL/GenBank/DDBJ databases">
        <authorList>
            <person name="Kim M.K."/>
        </authorList>
    </citation>
    <scope>NUCLEOTIDE SEQUENCE [LARGE SCALE GENOMIC DNA]</scope>
    <source>
        <strain evidence="4 5">KR1UV-12</strain>
    </source>
</reference>
<dbReference type="EMBL" id="JAUUDS010000005">
    <property type="protein sequence ID" value="MDP1027697.1"/>
    <property type="molecule type" value="Genomic_DNA"/>
</dbReference>
<dbReference type="Gene3D" id="3.90.79.10">
    <property type="entry name" value="Nucleoside Triphosphate Pyrophosphohydrolase"/>
    <property type="match status" value="1"/>
</dbReference>
<evidence type="ECO:0000259" key="3">
    <source>
        <dbReference type="PROSITE" id="PS51462"/>
    </source>
</evidence>
<dbReference type="PROSITE" id="PS00893">
    <property type="entry name" value="NUDIX_BOX"/>
    <property type="match status" value="1"/>
</dbReference>